<dbReference type="InterPro" id="IPR032818">
    <property type="entry name" value="DedA-like"/>
</dbReference>
<evidence type="ECO:0000256" key="6">
    <source>
        <dbReference type="ARBA" id="ARBA00023136"/>
    </source>
</evidence>
<keyword evidence="3 7" id="KW-1003">Cell membrane</keyword>
<feature type="transmembrane region" description="Helical" evidence="7">
    <location>
        <begin position="13"/>
        <end position="35"/>
    </location>
</feature>
<keyword evidence="4 7" id="KW-0812">Transmembrane</keyword>
<evidence type="ECO:0000313" key="10">
    <source>
        <dbReference type="Proteomes" id="UP000295680"/>
    </source>
</evidence>
<feature type="transmembrane region" description="Helical" evidence="7">
    <location>
        <begin position="56"/>
        <end position="77"/>
    </location>
</feature>
<keyword evidence="10" id="KW-1185">Reference proteome</keyword>
<gene>
    <name evidence="9" type="ORF">EV192_101636</name>
</gene>
<keyword evidence="6 7" id="KW-0472">Membrane</keyword>
<dbReference type="PANTHER" id="PTHR30353">
    <property type="entry name" value="INNER MEMBRANE PROTEIN DEDA-RELATED"/>
    <property type="match status" value="1"/>
</dbReference>
<evidence type="ECO:0000259" key="8">
    <source>
        <dbReference type="Pfam" id="PF09335"/>
    </source>
</evidence>
<dbReference type="InterPro" id="IPR032816">
    <property type="entry name" value="VTT_dom"/>
</dbReference>
<keyword evidence="5 7" id="KW-1133">Transmembrane helix</keyword>
<name>A0A4R2JZV8_9PSEU</name>
<dbReference type="EMBL" id="SLWS01000001">
    <property type="protein sequence ID" value="TCO64852.1"/>
    <property type="molecule type" value="Genomic_DNA"/>
</dbReference>
<feature type="transmembrane region" description="Helical" evidence="7">
    <location>
        <begin position="143"/>
        <end position="166"/>
    </location>
</feature>
<proteinExistence type="inferred from homology"/>
<sequence length="213" mass="23385">MDLLGWLGANGPFMVWLIVLSFVFLECAFVIGLFLPGDSLLFTAGLVLAQQGTHDVQAWAMSVAATIVAVVGNQLGYHIGKRAGPSLTGRLGGRMLNEERLARARDFLDRRGFWAIVLARWIPWIRTLAPMIAGAAGMDARRYLAATTTGAICWVPTLVLLGYYGAGVLEQFPWLMTTVMVIGIAFFVVGTAWGIWRYRQEMRKPAHLVSVAD</sequence>
<reference evidence="9 10" key="1">
    <citation type="submission" date="2019-03" db="EMBL/GenBank/DDBJ databases">
        <title>Genomic Encyclopedia of Type Strains, Phase IV (KMG-IV): sequencing the most valuable type-strain genomes for metagenomic binning, comparative biology and taxonomic classification.</title>
        <authorList>
            <person name="Goeker M."/>
        </authorList>
    </citation>
    <scope>NUCLEOTIDE SEQUENCE [LARGE SCALE GENOMIC DNA]</scope>
    <source>
        <strain evidence="9 10">DSM 45934</strain>
    </source>
</reference>
<evidence type="ECO:0000256" key="5">
    <source>
        <dbReference type="ARBA" id="ARBA00022989"/>
    </source>
</evidence>
<protein>
    <submittedName>
        <fullName evidence="9">Membrane-associated protein</fullName>
    </submittedName>
</protein>
<organism evidence="9 10">
    <name type="scientific">Actinocrispum wychmicini</name>
    <dbReference type="NCBI Taxonomy" id="1213861"/>
    <lineage>
        <taxon>Bacteria</taxon>
        <taxon>Bacillati</taxon>
        <taxon>Actinomycetota</taxon>
        <taxon>Actinomycetes</taxon>
        <taxon>Pseudonocardiales</taxon>
        <taxon>Pseudonocardiaceae</taxon>
        <taxon>Actinocrispum</taxon>
    </lineage>
</organism>
<evidence type="ECO:0000256" key="7">
    <source>
        <dbReference type="RuleBase" id="RU367016"/>
    </source>
</evidence>
<evidence type="ECO:0000256" key="2">
    <source>
        <dbReference type="ARBA" id="ARBA00010792"/>
    </source>
</evidence>
<comment type="subcellular location">
    <subcellularLocation>
        <location evidence="1 7">Cell membrane</location>
        <topology evidence="1 7">Multi-pass membrane protein</topology>
    </subcellularLocation>
</comment>
<feature type="domain" description="VTT" evidence="8">
    <location>
        <begin position="35"/>
        <end position="163"/>
    </location>
</feature>
<dbReference type="AlphaFoldDB" id="A0A4R2JZV8"/>
<evidence type="ECO:0000256" key="1">
    <source>
        <dbReference type="ARBA" id="ARBA00004651"/>
    </source>
</evidence>
<accession>A0A4R2JZV8</accession>
<comment type="similarity">
    <text evidence="2 7">Belongs to the DedA family.</text>
</comment>
<dbReference type="Proteomes" id="UP000295680">
    <property type="component" value="Unassembled WGS sequence"/>
</dbReference>
<evidence type="ECO:0000313" key="9">
    <source>
        <dbReference type="EMBL" id="TCO64852.1"/>
    </source>
</evidence>
<dbReference type="GO" id="GO:0005886">
    <property type="term" value="C:plasma membrane"/>
    <property type="evidence" value="ECO:0007669"/>
    <property type="project" value="UniProtKB-SubCell"/>
</dbReference>
<evidence type="ECO:0000256" key="4">
    <source>
        <dbReference type="ARBA" id="ARBA00022692"/>
    </source>
</evidence>
<dbReference type="PANTHER" id="PTHR30353:SF0">
    <property type="entry name" value="TRANSMEMBRANE PROTEIN"/>
    <property type="match status" value="1"/>
</dbReference>
<comment type="caution">
    <text evidence="9">The sequence shown here is derived from an EMBL/GenBank/DDBJ whole genome shotgun (WGS) entry which is preliminary data.</text>
</comment>
<feature type="transmembrane region" description="Helical" evidence="7">
    <location>
        <begin position="172"/>
        <end position="196"/>
    </location>
</feature>
<evidence type="ECO:0000256" key="3">
    <source>
        <dbReference type="ARBA" id="ARBA00022475"/>
    </source>
</evidence>
<dbReference type="Pfam" id="PF09335">
    <property type="entry name" value="VTT_dom"/>
    <property type="match status" value="1"/>
</dbReference>